<gene>
    <name evidence="1" type="ORF">Q0590_26350</name>
</gene>
<comment type="caution">
    <text evidence="1">The sequence shown here is derived from an EMBL/GenBank/DDBJ whole genome shotgun (WGS) entry which is preliminary data.</text>
</comment>
<dbReference type="RefSeq" id="WP_302040631.1">
    <property type="nucleotide sequence ID" value="NZ_JAUKPO010000022.1"/>
</dbReference>
<dbReference type="EMBL" id="JAUKPO010000022">
    <property type="protein sequence ID" value="MDO1449828.1"/>
    <property type="molecule type" value="Genomic_DNA"/>
</dbReference>
<protein>
    <submittedName>
        <fullName evidence="1">Uncharacterized protein</fullName>
    </submittedName>
</protein>
<keyword evidence="2" id="KW-1185">Reference proteome</keyword>
<evidence type="ECO:0000313" key="1">
    <source>
        <dbReference type="EMBL" id="MDO1449828.1"/>
    </source>
</evidence>
<evidence type="ECO:0000313" key="2">
    <source>
        <dbReference type="Proteomes" id="UP001168528"/>
    </source>
</evidence>
<name>A0ABT8RF69_9BACT</name>
<reference evidence="1" key="1">
    <citation type="submission" date="2023-07" db="EMBL/GenBank/DDBJ databases">
        <title>The genome sequence of Rhodocytophaga aerolata KACC 12507.</title>
        <authorList>
            <person name="Zhang X."/>
        </authorList>
    </citation>
    <scope>NUCLEOTIDE SEQUENCE</scope>
    <source>
        <strain evidence="1">KACC 12507</strain>
    </source>
</reference>
<organism evidence="1 2">
    <name type="scientific">Rhodocytophaga aerolata</name>
    <dbReference type="NCBI Taxonomy" id="455078"/>
    <lineage>
        <taxon>Bacteria</taxon>
        <taxon>Pseudomonadati</taxon>
        <taxon>Bacteroidota</taxon>
        <taxon>Cytophagia</taxon>
        <taxon>Cytophagales</taxon>
        <taxon>Rhodocytophagaceae</taxon>
        <taxon>Rhodocytophaga</taxon>
    </lineage>
</organism>
<sequence>MIYSLASGLYQGLTVCYSYLWEKAEIHYDSFGTFNGGTPAILEITIEDVKAGDTSIMDYLSGMVLEGLEEEVARVLET</sequence>
<proteinExistence type="predicted"/>
<accession>A0ABT8RF69</accession>
<dbReference type="Proteomes" id="UP001168528">
    <property type="component" value="Unassembled WGS sequence"/>
</dbReference>